<proteinExistence type="inferred from homology"/>
<feature type="compositionally biased region" description="Polar residues" evidence="6">
    <location>
        <begin position="30"/>
        <end position="39"/>
    </location>
</feature>
<evidence type="ECO:0000256" key="6">
    <source>
        <dbReference type="SAM" id="MobiDB-lite"/>
    </source>
</evidence>
<dbReference type="PANTHER" id="PTHR13475">
    <property type="entry name" value="NEUGRIN"/>
    <property type="match status" value="1"/>
</dbReference>
<evidence type="ECO:0000256" key="4">
    <source>
        <dbReference type="ARBA" id="ARBA00013566"/>
    </source>
</evidence>
<dbReference type="EMBL" id="ML977608">
    <property type="protein sequence ID" value="KAF1997885.1"/>
    <property type="molecule type" value="Genomic_DNA"/>
</dbReference>
<dbReference type="AlphaFoldDB" id="A0A6A5WFD3"/>
<gene>
    <name evidence="7" type="ORF">P154DRAFT_496168</name>
</gene>
<reference evidence="7" key="1">
    <citation type="journal article" date="2020" name="Stud. Mycol.">
        <title>101 Dothideomycetes genomes: a test case for predicting lifestyles and emergence of pathogens.</title>
        <authorList>
            <person name="Haridas S."/>
            <person name="Albert R."/>
            <person name="Binder M."/>
            <person name="Bloem J."/>
            <person name="Labutti K."/>
            <person name="Salamov A."/>
            <person name="Andreopoulos B."/>
            <person name="Baker S."/>
            <person name="Barry K."/>
            <person name="Bills G."/>
            <person name="Bluhm B."/>
            <person name="Cannon C."/>
            <person name="Castanera R."/>
            <person name="Culley D."/>
            <person name="Daum C."/>
            <person name="Ezra D."/>
            <person name="Gonzalez J."/>
            <person name="Henrissat B."/>
            <person name="Kuo A."/>
            <person name="Liang C."/>
            <person name="Lipzen A."/>
            <person name="Lutzoni F."/>
            <person name="Magnuson J."/>
            <person name="Mondo S."/>
            <person name="Nolan M."/>
            <person name="Ohm R."/>
            <person name="Pangilinan J."/>
            <person name="Park H.-J."/>
            <person name="Ramirez L."/>
            <person name="Alfaro M."/>
            <person name="Sun H."/>
            <person name="Tritt A."/>
            <person name="Yoshinaga Y."/>
            <person name="Zwiers L.-H."/>
            <person name="Turgeon B."/>
            <person name="Goodwin S."/>
            <person name="Spatafora J."/>
            <person name="Crous P."/>
            <person name="Grigoriev I."/>
        </authorList>
    </citation>
    <scope>NUCLEOTIDE SEQUENCE</scope>
    <source>
        <strain evidence="7">CBS 123094</strain>
    </source>
</reference>
<keyword evidence="8" id="KW-1185">Reference proteome</keyword>
<dbReference type="PANTHER" id="PTHR13475:SF3">
    <property type="entry name" value="NEUGRIN"/>
    <property type="match status" value="1"/>
</dbReference>
<dbReference type="Proteomes" id="UP000799779">
    <property type="component" value="Unassembled WGS sequence"/>
</dbReference>
<comment type="function">
    <text evidence="1">Required for respiratory activity and maintenance and expression of the mitochondrial genome.</text>
</comment>
<evidence type="ECO:0000256" key="3">
    <source>
        <dbReference type="ARBA" id="ARBA00010895"/>
    </source>
</evidence>
<dbReference type="Pfam" id="PF06413">
    <property type="entry name" value="Neugrin"/>
    <property type="match status" value="1"/>
</dbReference>
<evidence type="ECO:0000256" key="5">
    <source>
        <dbReference type="ARBA" id="ARBA00022946"/>
    </source>
</evidence>
<name>A0A6A5WFD3_9PLEO</name>
<sequence>MTCSSCSRKTLGLFIRSFTRYDICAPPLQYNPSQQTSRFPESVRPPREKEPWQIHNPPKQTTQSSELEPPPREREPWQIHKEALKAKLGGEAWDPRKKLSPDTQEGIRHLQQTHPDKFTTPVLAAHFKVSPEAIRRILKSKWRPSDEEVEDRLKRWDKRGERIWSNLVELGVKPPKKWREMGVGRALGGEKPKWKGPKRNLVGVNDSVDGHEEFDAEELIPIVDGRTGERLRRSENVRSERLMLDRIL</sequence>
<dbReference type="OrthoDB" id="5578174at2759"/>
<dbReference type="GO" id="GO:0005739">
    <property type="term" value="C:mitochondrion"/>
    <property type="evidence" value="ECO:0007669"/>
    <property type="project" value="UniProtKB-SubCell"/>
</dbReference>
<dbReference type="InterPro" id="IPR010487">
    <property type="entry name" value="NGRN/Rrg9"/>
</dbReference>
<evidence type="ECO:0000313" key="7">
    <source>
        <dbReference type="EMBL" id="KAF1997885.1"/>
    </source>
</evidence>
<dbReference type="GO" id="GO:0005634">
    <property type="term" value="C:nucleus"/>
    <property type="evidence" value="ECO:0007669"/>
    <property type="project" value="TreeGrafter"/>
</dbReference>
<accession>A0A6A5WFD3</accession>
<protein>
    <recommendedName>
        <fullName evidence="4">Required for respiratory growth protein 9, mitochondrial</fullName>
    </recommendedName>
</protein>
<comment type="subcellular location">
    <subcellularLocation>
        <location evidence="2">Mitochondrion</location>
    </subcellularLocation>
</comment>
<evidence type="ECO:0000256" key="2">
    <source>
        <dbReference type="ARBA" id="ARBA00004173"/>
    </source>
</evidence>
<evidence type="ECO:0000313" key="8">
    <source>
        <dbReference type="Proteomes" id="UP000799779"/>
    </source>
</evidence>
<comment type="similarity">
    <text evidence="3">Belongs to the RRG9 family.</text>
</comment>
<feature type="region of interest" description="Disordered" evidence="6">
    <location>
        <begin position="27"/>
        <end position="76"/>
    </location>
</feature>
<keyword evidence="5" id="KW-0809">Transit peptide</keyword>
<evidence type="ECO:0000256" key="1">
    <source>
        <dbReference type="ARBA" id="ARBA00003548"/>
    </source>
</evidence>
<organism evidence="7 8">
    <name type="scientific">Amniculicola lignicola CBS 123094</name>
    <dbReference type="NCBI Taxonomy" id="1392246"/>
    <lineage>
        <taxon>Eukaryota</taxon>
        <taxon>Fungi</taxon>
        <taxon>Dikarya</taxon>
        <taxon>Ascomycota</taxon>
        <taxon>Pezizomycotina</taxon>
        <taxon>Dothideomycetes</taxon>
        <taxon>Pleosporomycetidae</taxon>
        <taxon>Pleosporales</taxon>
        <taxon>Amniculicolaceae</taxon>
        <taxon>Amniculicola</taxon>
    </lineage>
</organism>